<reference evidence="1" key="1">
    <citation type="submission" date="2023-10" db="EMBL/GenBank/DDBJ databases">
        <authorList>
            <person name="Domelevo Entfellner J.-B."/>
        </authorList>
    </citation>
    <scope>NUCLEOTIDE SEQUENCE</scope>
</reference>
<organism evidence="1 2">
    <name type="scientific">Sphenostylis stenocarpa</name>
    <dbReference type="NCBI Taxonomy" id="92480"/>
    <lineage>
        <taxon>Eukaryota</taxon>
        <taxon>Viridiplantae</taxon>
        <taxon>Streptophyta</taxon>
        <taxon>Embryophyta</taxon>
        <taxon>Tracheophyta</taxon>
        <taxon>Spermatophyta</taxon>
        <taxon>Magnoliopsida</taxon>
        <taxon>eudicotyledons</taxon>
        <taxon>Gunneridae</taxon>
        <taxon>Pentapetalae</taxon>
        <taxon>rosids</taxon>
        <taxon>fabids</taxon>
        <taxon>Fabales</taxon>
        <taxon>Fabaceae</taxon>
        <taxon>Papilionoideae</taxon>
        <taxon>50 kb inversion clade</taxon>
        <taxon>NPAAA clade</taxon>
        <taxon>indigoferoid/millettioid clade</taxon>
        <taxon>Phaseoleae</taxon>
        <taxon>Sphenostylis</taxon>
    </lineage>
</organism>
<dbReference type="Proteomes" id="UP001189624">
    <property type="component" value="Chromosome 1"/>
</dbReference>
<name>A0AA86RQ42_9FABA</name>
<sequence>MDEVHPSILSFIPEAYADKVRHCCFALGFGSNVEPGQLVPSWIRAKLDENGVLMRSEGGPSGTDHGAQKFQAVDMDLVLPD</sequence>
<dbReference type="EMBL" id="OY731398">
    <property type="protein sequence ID" value="CAJ1811086.1"/>
    <property type="molecule type" value="Genomic_DNA"/>
</dbReference>
<proteinExistence type="predicted"/>
<evidence type="ECO:0000313" key="1">
    <source>
        <dbReference type="EMBL" id="CAJ1811086.1"/>
    </source>
</evidence>
<dbReference type="AlphaFoldDB" id="A0AA86RQ42"/>
<evidence type="ECO:0000313" key="2">
    <source>
        <dbReference type="Proteomes" id="UP001189624"/>
    </source>
</evidence>
<keyword evidence="2" id="KW-1185">Reference proteome</keyword>
<dbReference type="Gramene" id="rna-AYBTSS11_LOCUS900">
    <property type="protein sequence ID" value="CAJ1811086.1"/>
    <property type="gene ID" value="gene-AYBTSS11_LOCUS900"/>
</dbReference>
<accession>A0AA86RQ42</accession>
<gene>
    <name evidence="1" type="ORF">AYBTSS11_LOCUS900</name>
</gene>
<protein>
    <submittedName>
        <fullName evidence="1">Uncharacterized protein</fullName>
    </submittedName>
</protein>